<keyword evidence="2" id="KW-0472">Membrane</keyword>
<feature type="compositionally biased region" description="Basic and acidic residues" evidence="1">
    <location>
        <begin position="28"/>
        <end position="37"/>
    </location>
</feature>
<keyword evidence="2" id="KW-1133">Transmembrane helix</keyword>
<feature type="compositionally biased region" description="Polar residues" evidence="1">
    <location>
        <begin position="11"/>
        <end position="27"/>
    </location>
</feature>
<accession>A0ABU6WSQ3</accession>
<protein>
    <recommendedName>
        <fullName evidence="3">Putative plant transposon protein domain-containing protein</fullName>
    </recommendedName>
</protein>
<dbReference type="Pfam" id="PF20167">
    <property type="entry name" value="Transposase_32"/>
    <property type="match status" value="1"/>
</dbReference>
<feature type="transmembrane region" description="Helical" evidence="2">
    <location>
        <begin position="202"/>
        <end position="223"/>
    </location>
</feature>
<dbReference type="InterPro" id="IPR046796">
    <property type="entry name" value="Transposase_32_dom"/>
</dbReference>
<evidence type="ECO:0000256" key="1">
    <source>
        <dbReference type="SAM" id="MobiDB-lite"/>
    </source>
</evidence>
<organism evidence="4 5">
    <name type="scientific">Stylosanthes scabra</name>
    <dbReference type="NCBI Taxonomy" id="79078"/>
    <lineage>
        <taxon>Eukaryota</taxon>
        <taxon>Viridiplantae</taxon>
        <taxon>Streptophyta</taxon>
        <taxon>Embryophyta</taxon>
        <taxon>Tracheophyta</taxon>
        <taxon>Spermatophyta</taxon>
        <taxon>Magnoliopsida</taxon>
        <taxon>eudicotyledons</taxon>
        <taxon>Gunneridae</taxon>
        <taxon>Pentapetalae</taxon>
        <taxon>rosids</taxon>
        <taxon>fabids</taxon>
        <taxon>Fabales</taxon>
        <taxon>Fabaceae</taxon>
        <taxon>Papilionoideae</taxon>
        <taxon>50 kb inversion clade</taxon>
        <taxon>dalbergioids sensu lato</taxon>
        <taxon>Dalbergieae</taxon>
        <taxon>Pterocarpus clade</taxon>
        <taxon>Stylosanthes</taxon>
    </lineage>
</organism>
<evidence type="ECO:0000256" key="2">
    <source>
        <dbReference type="SAM" id="Phobius"/>
    </source>
</evidence>
<evidence type="ECO:0000313" key="5">
    <source>
        <dbReference type="Proteomes" id="UP001341840"/>
    </source>
</evidence>
<reference evidence="4 5" key="1">
    <citation type="journal article" date="2023" name="Plants (Basel)">
        <title>Bridging the Gap: Combining Genomics and Transcriptomics Approaches to Understand Stylosanthes scabra, an Orphan Legume from the Brazilian Caatinga.</title>
        <authorList>
            <person name="Ferreira-Neto J.R.C."/>
            <person name="da Silva M.D."/>
            <person name="Binneck E."/>
            <person name="de Melo N.F."/>
            <person name="da Silva R.H."/>
            <person name="de Melo A.L.T.M."/>
            <person name="Pandolfi V."/>
            <person name="Bustamante F.O."/>
            <person name="Brasileiro-Vidal A.C."/>
            <person name="Benko-Iseppon A.M."/>
        </authorList>
    </citation>
    <scope>NUCLEOTIDE SEQUENCE [LARGE SCALE GENOMIC DNA]</scope>
    <source>
        <tissue evidence="4">Leaves</tissue>
    </source>
</reference>
<proteinExistence type="predicted"/>
<evidence type="ECO:0000259" key="3">
    <source>
        <dbReference type="Pfam" id="PF20167"/>
    </source>
</evidence>
<feature type="domain" description="Putative plant transposon protein" evidence="3">
    <location>
        <begin position="70"/>
        <end position="251"/>
    </location>
</feature>
<keyword evidence="5" id="KW-1185">Reference proteome</keyword>
<feature type="region of interest" description="Disordered" evidence="1">
    <location>
        <begin position="1"/>
        <end position="37"/>
    </location>
</feature>
<gene>
    <name evidence="4" type="ORF">PIB30_090682</name>
</gene>
<dbReference type="EMBL" id="JASCZI010183009">
    <property type="protein sequence ID" value="MED6188929.1"/>
    <property type="molecule type" value="Genomic_DNA"/>
</dbReference>
<evidence type="ECO:0000313" key="4">
    <source>
        <dbReference type="EMBL" id="MED6188929.1"/>
    </source>
</evidence>
<name>A0ABU6WSQ3_9FABA</name>
<sequence>MASKGKGVARQPSTRTRGTSSHRQTSQEAERFETPAHAERGEILTEWKVMHERVINLCGKRDTFQEQILARGWEFMYDPVIPINMTLVHEFYANRDQKNQREVYIRGRKIPCHLEDIEGVLHIPRFRGVSEHNAVSEKYDNNDLDIDEVMRVIGKDGATWPDVPGRINKNILNKDAWMWMKLVVCNILPTRHETTLGVDHFLLIYALMKGVTVSVLGVMVSAMNEDPTKSKRQLLPFPMFITKWAAQAGVPTYPGDEIFNVQKAQQFFPYGLWKEGREVERDPAPLALRQFQHQQLAPAPLHLPTAIFHSR</sequence>
<dbReference type="Proteomes" id="UP001341840">
    <property type="component" value="Unassembled WGS sequence"/>
</dbReference>
<comment type="caution">
    <text evidence="4">The sequence shown here is derived from an EMBL/GenBank/DDBJ whole genome shotgun (WGS) entry which is preliminary data.</text>
</comment>
<keyword evidence="2" id="KW-0812">Transmembrane</keyword>